<gene>
    <name evidence="2" type="ORF">T11_8061</name>
</gene>
<dbReference type="EMBL" id="JYDP01000203">
    <property type="protein sequence ID" value="KRZ03137.1"/>
    <property type="molecule type" value="Genomic_DNA"/>
</dbReference>
<feature type="compositionally biased region" description="Basic residues" evidence="1">
    <location>
        <begin position="154"/>
        <end position="163"/>
    </location>
</feature>
<organism evidence="2 3">
    <name type="scientific">Trichinella zimbabwensis</name>
    <dbReference type="NCBI Taxonomy" id="268475"/>
    <lineage>
        <taxon>Eukaryota</taxon>
        <taxon>Metazoa</taxon>
        <taxon>Ecdysozoa</taxon>
        <taxon>Nematoda</taxon>
        <taxon>Enoplea</taxon>
        <taxon>Dorylaimia</taxon>
        <taxon>Trichinellida</taxon>
        <taxon>Trichinellidae</taxon>
        <taxon>Trichinella</taxon>
    </lineage>
</organism>
<dbReference type="AlphaFoldDB" id="A0A0V1GXL2"/>
<evidence type="ECO:0000313" key="2">
    <source>
        <dbReference type="EMBL" id="KRZ03137.1"/>
    </source>
</evidence>
<evidence type="ECO:0000313" key="3">
    <source>
        <dbReference type="Proteomes" id="UP000055024"/>
    </source>
</evidence>
<sequence>MICSCHLPRSAFPKRLLSNCHLALWLTQARQAVDGVDHLRLACHLRRLLKLKLETLDKAKHWCCWKRWKKHKEKTIRRLSTLTEFKVALDEVRGGRVERLNSLTEETHTTDCSDVCATRFSRPEGRILGPTNDHCRLKVGRLLVNWRCKRKVNSNKASARKKSAGPPTDRPTD</sequence>
<reference evidence="2 3" key="1">
    <citation type="submission" date="2015-01" db="EMBL/GenBank/DDBJ databases">
        <title>Evolution of Trichinella species and genotypes.</title>
        <authorList>
            <person name="Korhonen P.K."/>
            <person name="Edoardo P."/>
            <person name="Giuseppe L.R."/>
            <person name="Gasser R.B."/>
        </authorList>
    </citation>
    <scope>NUCLEOTIDE SEQUENCE [LARGE SCALE GENOMIC DNA]</scope>
    <source>
        <strain evidence="2">ISS1029</strain>
    </source>
</reference>
<dbReference type="Proteomes" id="UP000055024">
    <property type="component" value="Unassembled WGS sequence"/>
</dbReference>
<dbReference type="OrthoDB" id="10478713at2759"/>
<feature type="region of interest" description="Disordered" evidence="1">
    <location>
        <begin position="154"/>
        <end position="173"/>
    </location>
</feature>
<name>A0A0V1GXL2_9BILA</name>
<keyword evidence="3" id="KW-1185">Reference proteome</keyword>
<comment type="caution">
    <text evidence="2">The sequence shown here is derived from an EMBL/GenBank/DDBJ whole genome shotgun (WGS) entry which is preliminary data.</text>
</comment>
<protein>
    <submittedName>
        <fullName evidence="2">Uncharacterized protein</fullName>
    </submittedName>
</protein>
<accession>A0A0V1GXL2</accession>
<proteinExistence type="predicted"/>
<evidence type="ECO:0000256" key="1">
    <source>
        <dbReference type="SAM" id="MobiDB-lite"/>
    </source>
</evidence>